<proteinExistence type="predicted"/>
<feature type="repeat" description="WD" evidence="3">
    <location>
        <begin position="942"/>
        <end position="974"/>
    </location>
</feature>
<dbReference type="Gene3D" id="2.130.10.10">
    <property type="entry name" value="YVTN repeat-like/Quinoprotein amine dehydrogenase"/>
    <property type="match status" value="5"/>
</dbReference>
<dbReference type="InterPro" id="IPR019775">
    <property type="entry name" value="WD40_repeat_CS"/>
</dbReference>
<evidence type="ECO:0000313" key="5">
    <source>
        <dbReference type="EMBL" id="MDC0674684.1"/>
    </source>
</evidence>
<dbReference type="InterPro" id="IPR001680">
    <property type="entry name" value="WD40_rpt"/>
</dbReference>
<evidence type="ECO:0000256" key="4">
    <source>
        <dbReference type="SAM" id="Coils"/>
    </source>
</evidence>
<dbReference type="PANTHER" id="PTHR22847">
    <property type="entry name" value="WD40 REPEAT PROTEIN"/>
    <property type="match status" value="1"/>
</dbReference>
<feature type="repeat" description="WD" evidence="3">
    <location>
        <begin position="722"/>
        <end position="763"/>
    </location>
</feature>
<dbReference type="InterPro" id="IPR027417">
    <property type="entry name" value="P-loop_NTPase"/>
</dbReference>
<dbReference type="SUPFAM" id="SSF50998">
    <property type="entry name" value="Quinoprotein alcohol dehydrogenase-like"/>
    <property type="match status" value="3"/>
</dbReference>
<dbReference type="SUPFAM" id="SSF52540">
    <property type="entry name" value="P-loop containing nucleoside triphosphate hydrolases"/>
    <property type="match status" value="1"/>
</dbReference>
<sequence length="1353" mass="146377">MTARHPPAGHSGHQGAQFQVGGAVQAGAFYIERKADRELMSALMRGEFCYILAPRQIGKTSLRVRAGKRLQASGVRCVSIDFTNIGSTLVSIDDWYFSIALEIAESIGLPSPELFWSTHQNLTPVHRWYRFLRNELLDRTDKPIVVFIDEVESVLALPFSSDDFFASIRSAFNLRAEDPAYERLTFCLLGVAAPADLISNSVRTPFNIGREIRLEDFSRAELDAFRPGLEGLGGSPDALLDAVYAWTAGHPYMSQRLCDDLVRRGPVSDKTDAERVDDSAYTLFVRNGRTADANLAYAEKRLNANASRARSRDMLDLYRRILSGEHVPAEPNNPVQIELRLTGLAAEARDERGDIELRVRNLVFAEVYDHKWLREREKEQRLAEFVVRWDSSGRLDDYLLRGAALEDALAWSHGRSDLTLGDHEFLLAGLNFARREAEARHRLEEAARMQEQARLAALEEQRKAERERYRADIERERRERAEEGAVSQRRTISILTGTVATLGLLLALTVWQFVVAEQSKDQLSRMSERRSEDARLDRLGADALLYAQQPGKERDALLTAIKAAADALARDGEVPPRVMQGLAAAVATPVQRPLVLRHAEAVNGAHFSHDGTRLLTASKDQTAHLWDAVSGKTIRVLEHNAPVLSASFSRDDTRIFSVGADRIARLWNAATGDNLEEYKNVSVPPQRMIAGLSDNGYSVYFLGVDRGAHLVDIRGSRARDLPRAQSGNVTAIALADGDPVVATGGADGVTRLWDLDAGTLLTELKRHKGNVGAVMFSPLGDRLVTVGEAGDARVWSTAGAAIATLEHGEPVLGASYSASGTRILTWSPSRASVWNQAGKLLATMSDSRELLKQASFSPDERRLATVTAGTDAGTGTTVKLWDVVKAEAAGAGKAEVAATLGGHTGQVLSVRFSLDGSRLLTTSEDNTARLWNSASGQPIATLEGHTAPVLAAEFSPDGARILTVGGDNTARIWDGSLNNAVPTLKGHGASVRLARFSPDGSRIVTTSDDKTARLWDVVSTRNIRTLEGHAGPVVAAVFAGDGSGRLMTWAEEDSNLRLWDASTGDEVAVLGHAGHVLGASFSRDGSRIISAGADDTLRQWDATTGAVVGEPWQGTRGQQAIAGFAPGGRYVVLASRDSNTAQLIDAESLRFITDLVGHSARVEGAVFSPDGETVVTISADHTAKLWVARYGSEVATLDPAAGAIASAAFSRDGGRLVLATARDAWVWSLSGPDDRPHVLAALLGHSASLLYATFDGDGRRIVTASSDNTAKLWDAPTDSSNYDLLATLHGHAAAVNHAEFSPDGRLIVTAGRDGRIKLYPTSVADLLRKACEELAPHRDDFEQVEADCRLAGG</sequence>
<accession>A0ABT5BMF6</accession>
<feature type="repeat" description="WD" evidence="3">
    <location>
        <begin position="595"/>
        <end position="636"/>
    </location>
</feature>
<evidence type="ECO:0000256" key="1">
    <source>
        <dbReference type="ARBA" id="ARBA00022574"/>
    </source>
</evidence>
<feature type="repeat" description="WD" evidence="3">
    <location>
        <begin position="1242"/>
        <end position="1283"/>
    </location>
</feature>
<dbReference type="Gene3D" id="3.40.50.300">
    <property type="entry name" value="P-loop containing nucleotide triphosphate hydrolases"/>
    <property type="match status" value="1"/>
</dbReference>
<dbReference type="InterPro" id="IPR015943">
    <property type="entry name" value="WD40/YVTN_repeat-like_dom_sf"/>
</dbReference>
<evidence type="ECO:0000256" key="2">
    <source>
        <dbReference type="ARBA" id="ARBA00022737"/>
    </source>
</evidence>
<reference evidence="5 6" key="1">
    <citation type="submission" date="2022-11" db="EMBL/GenBank/DDBJ databases">
        <title>Minimal conservation of predation-associated metabolite biosynthetic gene clusters underscores biosynthetic potential of Myxococcota including descriptions for ten novel species: Archangium lansinium sp. nov., Myxococcus landrumus sp. nov., Nannocystis bai.</title>
        <authorList>
            <person name="Ahearne A."/>
            <person name="Stevens C."/>
            <person name="Dowd S."/>
        </authorList>
    </citation>
    <scope>NUCLEOTIDE SEQUENCE [LARGE SCALE GENOMIC DNA]</scope>
    <source>
        <strain evidence="5 6">NCELM</strain>
    </source>
</reference>
<name>A0ABT5BMF6_9BACT</name>
<dbReference type="PANTHER" id="PTHR22847:SF637">
    <property type="entry name" value="WD REPEAT DOMAIN 5B"/>
    <property type="match status" value="1"/>
</dbReference>
<dbReference type="Pfam" id="PF14516">
    <property type="entry name" value="AAA_35"/>
    <property type="match status" value="1"/>
</dbReference>
<organism evidence="5 6">
    <name type="scientific">Nannocystis radixulma</name>
    <dbReference type="NCBI Taxonomy" id="2995305"/>
    <lineage>
        <taxon>Bacteria</taxon>
        <taxon>Pseudomonadati</taxon>
        <taxon>Myxococcota</taxon>
        <taxon>Polyangia</taxon>
        <taxon>Nannocystales</taxon>
        <taxon>Nannocystaceae</taxon>
        <taxon>Nannocystis</taxon>
    </lineage>
</organism>
<feature type="repeat" description="WD" evidence="3">
    <location>
        <begin position="900"/>
        <end position="941"/>
    </location>
</feature>
<feature type="repeat" description="WD" evidence="3">
    <location>
        <begin position="764"/>
        <end position="796"/>
    </location>
</feature>
<dbReference type="PRINTS" id="PR00320">
    <property type="entry name" value="GPROTEINBRPT"/>
</dbReference>
<keyword evidence="2" id="KW-0677">Repeat</keyword>
<dbReference type="EMBL" id="JAQNDN010000025">
    <property type="protein sequence ID" value="MDC0674684.1"/>
    <property type="molecule type" value="Genomic_DNA"/>
</dbReference>
<dbReference type="InterPro" id="IPR011047">
    <property type="entry name" value="Quinoprotein_ADH-like_sf"/>
</dbReference>
<gene>
    <name evidence="5" type="ORF">POL58_43450</name>
</gene>
<dbReference type="PROSITE" id="PS50082">
    <property type="entry name" value="WD_REPEATS_2"/>
    <property type="match status" value="12"/>
</dbReference>
<dbReference type="Proteomes" id="UP001217838">
    <property type="component" value="Unassembled WGS sequence"/>
</dbReference>
<comment type="caution">
    <text evidence="5">The sequence shown here is derived from an EMBL/GenBank/DDBJ whole genome shotgun (WGS) entry which is preliminary data.</text>
</comment>
<dbReference type="PROSITE" id="PS50294">
    <property type="entry name" value="WD_REPEATS_REGION"/>
    <property type="match status" value="10"/>
</dbReference>
<keyword evidence="4" id="KW-0175">Coiled coil</keyword>
<keyword evidence="6" id="KW-1185">Reference proteome</keyword>
<feature type="repeat" description="WD" evidence="3">
    <location>
        <begin position="1155"/>
        <end position="1196"/>
    </location>
</feature>
<evidence type="ECO:0000313" key="6">
    <source>
        <dbReference type="Proteomes" id="UP001217838"/>
    </source>
</evidence>
<feature type="repeat" description="WD" evidence="3">
    <location>
        <begin position="636"/>
        <end position="677"/>
    </location>
</feature>
<feature type="repeat" description="WD" evidence="3">
    <location>
        <begin position="1026"/>
        <end position="1069"/>
    </location>
</feature>
<evidence type="ECO:0000256" key="3">
    <source>
        <dbReference type="PROSITE-ProRule" id="PRU00221"/>
    </source>
</evidence>
<dbReference type="SMART" id="SM00320">
    <property type="entry name" value="WD40"/>
    <property type="match status" value="15"/>
</dbReference>
<protein>
    <submittedName>
        <fullName evidence="5">AAA-like domain-containing protein</fullName>
    </submittedName>
</protein>
<dbReference type="InterPro" id="IPR020472">
    <property type="entry name" value="WD40_PAC1"/>
</dbReference>
<feature type="repeat" description="WD" evidence="3">
    <location>
        <begin position="1288"/>
        <end position="1329"/>
    </location>
</feature>
<dbReference type="PROSITE" id="PS00678">
    <property type="entry name" value="WD_REPEATS_1"/>
    <property type="match status" value="3"/>
</dbReference>
<dbReference type="Pfam" id="PF00400">
    <property type="entry name" value="WD40"/>
    <property type="match status" value="11"/>
</dbReference>
<feature type="coiled-coil region" evidence="4">
    <location>
        <begin position="441"/>
        <end position="479"/>
    </location>
</feature>
<keyword evidence="1 3" id="KW-0853">WD repeat</keyword>
<dbReference type="CDD" id="cd00200">
    <property type="entry name" value="WD40"/>
    <property type="match status" value="2"/>
</dbReference>
<feature type="repeat" description="WD" evidence="3">
    <location>
        <begin position="1069"/>
        <end position="1110"/>
    </location>
</feature>
<dbReference type="RefSeq" id="WP_272009156.1">
    <property type="nucleotide sequence ID" value="NZ_JAQNDN010000025.1"/>
</dbReference>
<feature type="repeat" description="WD" evidence="3">
    <location>
        <begin position="984"/>
        <end position="1025"/>
    </location>
</feature>